<sequence>MCKKFIYIYQMHDAQMWGRVGTTYFIKINDLFSNGGRRLPCI</sequence>
<dbReference type="AlphaFoldDB" id="A0A2P8FFM9"/>
<keyword evidence="2" id="KW-1185">Reference proteome</keyword>
<protein>
    <submittedName>
        <fullName evidence="1">Uncharacterized protein</fullName>
    </submittedName>
</protein>
<name>A0A2P8FFM9_9RHOB</name>
<comment type="caution">
    <text evidence="1">The sequence shown here is derived from an EMBL/GenBank/DDBJ whole genome shotgun (WGS) entry which is preliminary data.</text>
</comment>
<evidence type="ECO:0000313" key="1">
    <source>
        <dbReference type="EMBL" id="PSL20525.1"/>
    </source>
</evidence>
<accession>A0A2P8FFM9</accession>
<dbReference type="EMBL" id="PYGJ01000003">
    <property type="protein sequence ID" value="PSL20525.1"/>
    <property type="molecule type" value="Genomic_DNA"/>
</dbReference>
<reference evidence="1 2" key="1">
    <citation type="submission" date="2018-03" db="EMBL/GenBank/DDBJ databases">
        <title>Genomic Encyclopedia of Archaeal and Bacterial Type Strains, Phase II (KMG-II): from individual species to whole genera.</title>
        <authorList>
            <person name="Goeker M."/>
        </authorList>
    </citation>
    <scope>NUCLEOTIDE SEQUENCE [LARGE SCALE GENOMIC DNA]</scope>
    <source>
        <strain evidence="1 2">DSM 100673</strain>
    </source>
</reference>
<evidence type="ECO:0000313" key="2">
    <source>
        <dbReference type="Proteomes" id="UP000240418"/>
    </source>
</evidence>
<dbReference type="Proteomes" id="UP000240418">
    <property type="component" value="Unassembled WGS sequence"/>
</dbReference>
<gene>
    <name evidence="1" type="ORF">CLV88_103172</name>
</gene>
<organism evidence="1 2">
    <name type="scientific">Shimia abyssi</name>
    <dbReference type="NCBI Taxonomy" id="1662395"/>
    <lineage>
        <taxon>Bacteria</taxon>
        <taxon>Pseudomonadati</taxon>
        <taxon>Pseudomonadota</taxon>
        <taxon>Alphaproteobacteria</taxon>
        <taxon>Rhodobacterales</taxon>
        <taxon>Roseobacteraceae</taxon>
    </lineage>
</organism>
<proteinExistence type="predicted"/>